<dbReference type="Proteomes" id="UP000616151">
    <property type="component" value="Unassembled WGS sequence"/>
</dbReference>
<protein>
    <submittedName>
        <fullName evidence="1">Amidohydrolase</fullName>
    </submittedName>
</protein>
<evidence type="ECO:0000313" key="2">
    <source>
        <dbReference type="Proteomes" id="UP000616151"/>
    </source>
</evidence>
<accession>A0ACC5R6Z8</accession>
<reference evidence="1" key="1">
    <citation type="submission" date="2021-01" db="EMBL/GenBank/DDBJ databases">
        <authorList>
            <person name="Sun Q."/>
        </authorList>
    </citation>
    <scope>NUCLEOTIDE SEQUENCE</scope>
    <source>
        <strain evidence="1">YIM B02566</strain>
    </source>
</reference>
<organism evidence="1 2">
    <name type="scientific">Taklimakanibacter albus</name>
    <dbReference type="NCBI Taxonomy" id="2800327"/>
    <lineage>
        <taxon>Bacteria</taxon>
        <taxon>Pseudomonadati</taxon>
        <taxon>Pseudomonadota</taxon>
        <taxon>Alphaproteobacteria</taxon>
        <taxon>Hyphomicrobiales</taxon>
        <taxon>Aestuariivirgaceae</taxon>
        <taxon>Taklimakanibacter</taxon>
    </lineage>
</organism>
<proteinExistence type="predicted"/>
<evidence type="ECO:0000313" key="1">
    <source>
        <dbReference type="EMBL" id="MBK1868439.1"/>
    </source>
</evidence>
<dbReference type="EMBL" id="JAENHL010000007">
    <property type="protein sequence ID" value="MBK1868439.1"/>
    <property type="molecule type" value="Genomic_DNA"/>
</dbReference>
<gene>
    <name evidence="1" type="ORF">JHL16_18945</name>
</gene>
<sequence length="333" mass="38079">MYVTKSGEKIFVIDAHVHVWDARPENRRNRYGQTFIDTFYGAHVGMTPPDQRWDQNRFNYYGAEGAAKDLFEDGYCDMAVMLPVYLKDFYINGFNTTKLCSTLKDLHPDKVVLNGRCDPREGQMGLDKLEEDFATYGFKGVKLYTAEWNGVSRGYSLKDDFVAPYIEKCRSLGITNIHIHKGPTTHPLDYDAFDVRDVDRVATMFPDLNFIVDHCGMPRIDDFCFIAGQEPNVYGGLALIPSYIHARPKYFTRMLCDLLFYVGPDRLLFGSDYAITSPKWIIEKFMDFSFDEETAREAGTQVTLDVKRKILGLNCAKLYGIEVPAEFQIKTAA</sequence>
<keyword evidence="2" id="KW-1185">Reference proteome</keyword>
<name>A0ACC5R6Z8_9HYPH</name>
<comment type="caution">
    <text evidence="1">The sequence shown here is derived from an EMBL/GenBank/DDBJ whole genome shotgun (WGS) entry which is preliminary data.</text>
</comment>